<proteinExistence type="predicted"/>
<dbReference type="PANTHER" id="PTHR40661:SF3">
    <property type="entry name" value="FELS-1 PROPHAGE TRANSCRIPTIONAL REGULATOR"/>
    <property type="match status" value="1"/>
</dbReference>
<keyword evidence="3" id="KW-0804">Transcription</keyword>
<dbReference type="GO" id="GO:0003677">
    <property type="term" value="F:DNA binding"/>
    <property type="evidence" value="ECO:0007669"/>
    <property type="project" value="UniProtKB-KW"/>
</dbReference>
<dbReference type="InterPro" id="IPR015927">
    <property type="entry name" value="Peptidase_S24_S26A/B/C"/>
</dbReference>
<keyword evidence="2" id="KW-0238">DNA-binding</keyword>
<dbReference type="Pfam" id="PF01381">
    <property type="entry name" value="HTH_3"/>
    <property type="match status" value="1"/>
</dbReference>
<dbReference type="InterPro" id="IPR001387">
    <property type="entry name" value="Cro/C1-type_HTH"/>
</dbReference>
<dbReference type="RefSeq" id="WP_087437245.1">
    <property type="nucleotide sequence ID" value="NZ_CP018803.1"/>
</dbReference>
<evidence type="ECO:0000256" key="2">
    <source>
        <dbReference type="ARBA" id="ARBA00023125"/>
    </source>
</evidence>
<keyword evidence="1" id="KW-0805">Transcription regulation</keyword>
<protein>
    <submittedName>
        <fullName evidence="4">Helix-turn-helix domain-containing protein</fullName>
    </submittedName>
</protein>
<evidence type="ECO:0000256" key="3">
    <source>
        <dbReference type="ARBA" id="ARBA00023163"/>
    </source>
</evidence>
<dbReference type="EMBL" id="CP066558">
    <property type="protein sequence ID" value="QQF82713.1"/>
    <property type="molecule type" value="Genomic_DNA"/>
</dbReference>
<accession>A0A9Q6K6V5</accession>
<dbReference type="SUPFAM" id="SSF47413">
    <property type="entry name" value="lambda repressor-like DNA-binding domains"/>
    <property type="match status" value="1"/>
</dbReference>
<dbReference type="Pfam" id="PF00717">
    <property type="entry name" value="Peptidase_S24"/>
    <property type="match status" value="1"/>
</dbReference>
<dbReference type="Gene3D" id="2.10.109.10">
    <property type="entry name" value="Umud Fragment, subunit A"/>
    <property type="match status" value="1"/>
</dbReference>
<gene>
    <name evidence="4" type="ORF">JFL49_02000</name>
</gene>
<dbReference type="Proteomes" id="UP000595373">
    <property type="component" value="Chromosome"/>
</dbReference>
<dbReference type="InterPro" id="IPR036286">
    <property type="entry name" value="LexA/Signal_pep-like_sf"/>
</dbReference>
<keyword evidence="5" id="KW-1185">Reference proteome</keyword>
<name>A0A9Q6K6V5_HISSO</name>
<dbReference type="InterPro" id="IPR039418">
    <property type="entry name" value="LexA-like"/>
</dbReference>
<dbReference type="AlphaFoldDB" id="A0A9Q6K6V5"/>
<reference evidence="4 5" key="1">
    <citation type="submission" date="2020-12" db="EMBL/GenBank/DDBJ databases">
        <title>ASc-MMNZ-VFA-070.</title>
        <authorList>
            <person name="Schryvers A."/>
            <person name="Mostafa Nazari M."/>
            <person name="Farshchi Andisi V."/>
            <person name="Timsit E."/>
            <person name="Walter Morck D."/>
        </authorList>
    </citation>
    <scope>NUCLEOTIDE SEQUENCE [LARGE SCALE GENOMIC DNA]</scope>
    <source>
        <strain evidence="4 5">ASc-MMNZ-VFA-070</strain>
    </source>
</reference>
<evidence type="ECO:0000313" key="5">
    <source>
        <dbReference type="Proteomes" id="UP000595373"/>
    </source>
</evidence>
<organism evidence="4 5">
    <name type="scientific">Histophilus somni</name>
    <name type="common">Haemophilus somnus</name>
    <dbReference type="NCBI Taxonomy" id="731"/>
    <lineage>
        <taxon>Bacteria</taxon>
        <taxon>Pseudomonadati</taxon>
        <taxon>Pseudomonadota</taxon>
        <taxon>Gammaproteobacteria</taxon>
        <taxon>Pasteurellales</taxon>
        <taxon>Pasteurellaceae</taxon>
        <taxon>Histophilus</taxon>
    </lineage>
</organism>
<dbReference type="Gene3D" id="1.10.260.40">
    <property type="entry name" value="lambda repressor-like DNA-binding domains"/>
    <property type="match status" value="1"/>
</dbReference>
<dbReference type="CDD" id="cd00093">
    <property type="entry name" value="HTH_XRE"/>
    <property type="match status" value="1"/>
</dbReference>
<dbReference type="SUPFAM" id="SSF51306">
    <property type="entry name" value="LexA/Signal peptidase"/>
    <property type="match status" value="1"/>
</dbReference>
<dbReference type="PANTHER" id="PTHR40661">
    <property type="match status" value="1"/>
</dbReference>
<dbReference type="PROSITE" id="PS50943">
    <property type="entry name" value="HTH_CROC1"/>
    <property type="match status" value="1"/>
</dbReference>
<evidence type="ECO:0000256" key="1">
    <source>
        <dbReference type="ARBA" id="ARBA00023015"/>
    </source>
</evidence>
<sequence>MNEEEIRKAFAERLDLACKNKGLPNKGRGKQIADILKLTPKAVSKWFNAETMPSTANTYVLADFLSVTPEWLTFGDVKNFDKNATFVEVVKSFYYPLLSPVQAGYFTEVNLLSNTDEITQYEMISSQIKAGRNAFYLKIVGNSMSPRFQEGDMVLIDPEIYPAPGDFVVAVNEDNEATFKQYKETGEVDEHGRKHFKLVPLNDNFGTLSSKHHKIKIIGKAVEHRQAL</sequence>
<dbReference type="CDD" id="cd06529">
    <property type="entry name" value="S24_LexA-like"/>
    <property type="match status" value="1"/>
</dbReference>
<dbReference type="SMART" id="SM00530">
    <property type="entry name" value="HTH_XRE"/>
    <property type="match status" value="1"/>
</dbReference>
<dbReference type="InterPro" id="IPR010982">
    <property type="entry name" value="Lambda_DNA-bd_dom_sf"/>
</dbReference>
<evidence type="ECO:0000313" key="4">
    <source>
        <dbReference type="EMBL" id="QQF82713.1"/>
    </source>
</evidence>